<reference evidence="8" key="2">
    <citation type="submission" date="2019-01" db="EMBL/GenBank/DDBJ databases">
        <authorList>
            <consortium name="NCBI Pathogen Detection Project"/>
        </authorList>
    </citation>
    <scope>NUCLEOTIDE SEQUENCE</scope>
    <source>
        <strain evidence="8">BCW_3452</strain>
    </source>
</reference>
<proteinExistence type="inferred from homology"/>
<dbReference type="AlphaFoldDB" id="A0A8H9TFK4"/>
<dbReference type="Pfam" id="PF00460">
    <property type="entry name" value="Flg_bb_rod"/>
    <property type="match status" value="1"/>
</dbReference>
<dbReference type="Pfam" id="PF22692">
    <property type="entry name" value="LlgE_F_G_D1"/>
    <property type="match status" value="1"/>
</dbReference>
<dbReference type="SUPFAM" id="SSF117143">
    <property type="entry name" value="Flagellar hook protein flgE"/>
    <property type="match status" value="1"/>
</dbReference>
<dbReference type="InterPro" id="IPR037925">
    <property type="entry name" value="FlgE/F/G-like"/>
</dbReference>
<evidence type="ECO:0000256" key="2">
    <source>
        <dbReference type="ARBA" id="ARBA00009677"/>
    </source>
</evidence>
<keyword evidence="8" id="KW-0966">Cell projection</keyword>
<organism evidence="8">
    <name type="scientific">Vibrio vulnificus</name>
    <dbReference type="NCBI Taxonomy" id="672"/>
    <lineage>
        <taxon>Bacteria</taxon>
        <taxon>Pseudomonadati</taxon>
        <taxon>Pseudomonadota</taxon>
        <taxon>Gammaproteobacteria</taxon>
        <taxon>Vibrionales</taxon>
        <taxon>Vibrionaceae</taxon>
        <taxon>Vibrio</taxon>
    </lineage>
</organism>
<dbReference type="InterPro" id="IPR020013">
    <property type="entry name" value="Flagellar_FlgE/F/G"/>
</dbReference>
<dbReference type="InterPro" id="IPR053967">
    <property type="entry name" value="LlgE_F_G-like_D1"/>
</dbReference>
<dbReference type="GO" id="GO:0009425">
    <property type="term" value="C:bacterial-type flagellum basal body"/>
    <property type="evidence" value="ECO:0007669"/>
    <property type="project" value="UniProtKB-SubCell"/>
</dbReference>
<dbReference type="GO" id="GO:0071978">
    <property type="term" value="P:bacterial-type flagellum-dependent swarming motility"/>
    <property type="evidence" value="ECO:0007669"/>
    <property type="project" value="TreeGrafter"/>
</dbReference>
<protein>
    <submittedName>
        <fullName evidence="8">Flagellar hook basal-body protein</fullName>
    </submittedName>
</protein>
<name>A0A8H9TFK4_VIBVL</name>
<dbReference type="PANTHER" id="PTHR30435">
    <property type="entry name" value="FLAGELLAR PROTEIN"/>
    <property type="match status" value="1"/>
</dbReference>
<feature type="domain" description="Flagellar basal body rod protein N-terminal" evidence="5">
    <location>
        <begin position="6"/>
        <end position="35"/>
    </location>
</feature>
<dbReference type="Pfam" id="PF06429">
    <property type="entry name" value="Flg_bbr_C"/>
    <property type="match status" value="1"/>
</dbReference>
<comment type="caution">
    <text evidence="8">The sequence shown here is derived from an EMBL/GenBank/DDBJ whole genome shotgun (WGS) entry which is preliminary data.</text>
</comment>
<dbReference type="EMBL" id="DACRBY010000017">
    <property type="protein sequence ID" value="HAS8540939.1"/>
    <property type="molecule type" value="Genomic_DNA"/>
</dbReference>
<comment type="similarity">
    <text evidence="2 4">Belongs to the flagella basal body rod proteins family.</text>
</comment>
<keyword evidence="8" id="KW-0282">Flagellum</keyword>
<feature type="domain" description="Flagellar basal-body/hook protein C-terminal" evidence="6">
    <location>
        <begin position="195"/>
        <end position="238"/>
    </location>
</feature>
<dbReference type="InterPro" id="IPR010930">
    <property type="entry name" value="Flg_bb/hook_C_dom"/>
</dbReference>
<evidence type="ECO:0000256" key="3">
    <source>
        <dbReference type="ARBA" id="ARBA00023143"/>
    </source>
</evidence>
<feature type="domain" description="Flagellar hook protein FlgE/F/G-like D1" evidence="7">
    <location>
        <begin position="83"/>
        <end position="145"/>
    </location>
</feature>
<evidence type="ECO:0000313" key="8">
    <source>
        <dbReference type="EMBL" id="HAS8540939.1"/>
    </source>
</evidence>
<evidence type="ECO:0000256" key="4">
    <source>
        <dbReference type="RuleBase" id="RU362116"/>
    </source>
</evidence>
<gene>
    <name evidence="8" type="ORF">I7730_14205</name>
</gene>
<dbReference type="NCBIfam" id="TIGR03506">
    <property type="entry name" value="FlgEFG_subfam"/>
    <property type="match status" value="1"/>
</dbReference>
<dbReference type="PANTHER" id="PTHR30435:SF19">
    <property type="entry name" value="FLAGELLAR BASAL-BODY ROD PROTEIN FLGG"/>
    <property type="match status" value="1"/>
</dbReference>
<dbReference type="Proteomes" id="UP000863257">
    <property type="component" value="Unassembled WGS sequence"/>
</dbReference>
<dbReference type="InterPro" id="IPR001444">
    <property type="entry name" value="Flag_bb_rod_N"/>
</dbReference>
<evidence type="ECO:0000259" key="6">
    <source>
        <dbReference type="Pfam" id="PF06429"/>
    </source>
</evidence>
<evidence type="ECO:0000259" key="5">
    <source>
        <dbReference type="Pfam" id="PF00460"/>
    </source>
</evidence>
<sequence>MDLSVYSAMSAVKQQEQIIAVHSNNIANASTNGFKSDNVAFKALYLNHQQAGTVGGYTELRSTGVDLTPGALNHTGNPKDITVAGNGFFQLKNASGDLSYVRTVSLLTNKDGLLVNMLGEKIQDIDGKPIHTGGSDFVVDGSGNILKESGGNQIHLAKLKVVELPNEEAIKSQSGAVTTNPEFTPKNVQNSSVVTGYLEASNVNSVAAMAQLIEAQRNYELGTKLFKATKSIHSSSNSILK</sequence>
<keyword evidence="8" id="KW-0969">Cilium</keyword>
<accession>A0A8H9TFK4</accession>
<comment type="subcellular location">
    <subcellularLocation>
        <location evidence="1 4">Bacterial flagellum basal body</location>
    </subcellularLocation>
</comment>
<evidence type="ECO:0000259" key="7">
    <source>
        <dbReference type="Pfam" id="PF22692"/>
    </source>
</evidence>
<evidence type="ECO:0000256" key="1">
    <source>
        <dbReference type="ARBA" id="ARBA00004117"/>
    </source>
</evidence>
<reference evidence="8" key="1">
    <citation type="journal article" date="2018" name="Genome Biol.">
        <title>SKESA: strategic k-mer extension for scrupulous assemblies.</title>
        <authorList>
            <person name="Souvorov A."/>
            <person name="Agarwala R."/>
            <person name="Lipman D.J."/>
        </authorList>
    </citation>
    <scope>NUCLEOTIDE SEQUENCE</scope>
    <source>
        <strain evidence="8">BCW_3452</strain>
    </source>
</reference>
<keyword evidence="3 4" id="KW-0975">Bacterial flagellum</keyword>